<dbReference type="GO" id="GO:0003700">
    <property type="term" value="F:DNA-binding transcription factor activity"/>
    <property type="evidence" value="ECO:0007669"/>
    <property type="project" value="InterPro"/>
</dbReference>
<dbReference type="InterPro" id="IPR009061">
    <property type="entry name" value="DNA-bd_dom_put_sf"/>
</dbReference>
<sequence>MRPVDLAREHGISTQAVRNYERDGFLPPAARTPGGYRIYTARHAAALRAYLALVPAYGHQDAGRIMNALHRGGPAGPDEALSLIDRGHGGLLRDRDTLDAVKRAVDHLAADPDGVPGDPATGPGPRTIGELAHRLGV</sequence>
<name>A0A6B3C9K8_9ACTN</name>
<dbReference type="PROSITE" id="PS50937">
    <property type="entry name" value="HTH_MERR_2"/>
    <property type="match status" value="1"/>
</dbReference>
<keyword evidence="3 6" id="KW-0238">DNA-binding</keyword>
<dbReference type="PANTHER" id="PTHR30204">
    <property type="entry name" value="REDOX-CYCLING DRUG-SENSING TRANSCRIPTIONAL ACTIVATOR SOXR"/>
    <property type="match status" value="1"/>
</dbReference>
<keyword evidence="2" id="KW-0805">Transcription regulation</keyword>
<evidence type="ECO:0000256" key="4">
    <source>
        <dbReference type="ARBA" id="ARBA00023163"/>
    </source>
</evidence>
<keyword evidence="1" id="KW-0678">Repressor</keyword>
<dbReference type="Pfam" id="PF00376">
    <property type="entry name" value="MerR"/>
    <property type="match status" value="1"/>
</dbReference>
<dbReference type="PANTHER" id="PTHR30204:SF69">
    <property type="entry name" value="MERR-FAMILY TRANSCRIPTIONAL REGULATOR"/>
    <property type="match status" value="1"/>
</dbReference>
<evidence type="ECO:0000313" key="6">
    <source>
        <dbReference type="EMBL" id="NEC93438.1"/>
    </source>
</evidence>
<dbReference type="InterPro" id="IPR000551">
    <property type="entry name" value="MerR-type_HTH_dom"/>
</dbReference>
<accession>A0A6B3C9K8</accession>
<feature type="domain" description="HTH merR-type" evidence="5">
    <location>
        <begin position="1"/>
        <end position="48"/>
    </location>
</feature>
<evidence type="ECO:0000256" key="3">
    <source>
        <dbReference type="ARBA" id="ARBA00023125"/>
    </source>
</evidence>
<dbReference type="AlphaFoldDB" id="A0A6B3C9K8"/>
<protein>
    <submittedName>
        <fullName evidence="6">MerR family DNA-binding transcriptional regulator</fullName>
    </submittedName>
</protein>
<organism evidence="6">
    <name type="scientific">Streptomyces sp. SID12501</name>
    <dbReference type="NCBI Taxonomy" id="2706042"/>
    <lineage>
        <taxon>Bacteria</taxon>
        <taxon>Bacillati</taxon>
        <taxon>Actinomycetota</taxon>
        <taxon>Actinomycetes</taxon>
        <taxon>Kitasatosporales</taxon>
        <taxon>Streptomycetaceae</taxon>
        <taxon>Streptomyces</taxon>
    </lineage>
</organism>
<dbReference type="GO" id="GO:0003677">
    <property type="term" value="F:DNA binding"/>
    <property type="evidence" value="ECO:0007669"/>
    <property type="project" value="UniProtKB-KW"/>
</dbReference>
<proteinExistence type="predicted"/>
<evidence type="ECO:0000256" key="1">
    <source>
        <dbReference type="ARBA" id="ARBA00022491"/>
    </source>
</evidence>
<evidence type="ECO:0000259" key="5">
    <source>
        <dbReference type="PROSITE" id="PS50937"/>
    </source>
</evidence>
<comment type="caution">
    <text evidence="6">The sequence shown here is derived from an EMBL/GenBank/DDBJ whole genome shotgun (WGS) entry which is preliminary data.</text>
</comment>
<dbReference type="InterPro" id="IPR047057">
    <property type="entry name" value="MerR_fam"/>
</dbReference>
<dbReference type="SUPFAM" id="SSF46955">
    <property type="entry name" value="Putative DNA-binding domain"/>
    <property type="match status" value="1"/>
</dbReference>
<feature type="non-terminal residue" evidence="6">
    <location>
        <position position="137"/>
    </location>
</feature>
<gene>
    <name evidence="6" type="ORF">G3I71_48700</name>
</gene>
<evidence type="ECO:0000256" key="2">
    <source>
        <dbReference type="ARBA" id="ARBA00023015"/>
    </source>
</evidence>
<reference evidence="6" key="1">
    <citation type="submission" date="2020-01" db="EMBL/GenBank/DDBJ databases">
        <title>Insect and environment-associated Actinomycetes.</title>
        <authorList>
            <person name="Currrie C."/>
            <person name="Chevrette M."/>
            <person name="Carlson C."/>
            <person name="Stubbendieck R."/>
            <person name="Wendt-Pienkowski E."/>
        </authorList>
    </citation>
    <scope>NUCLEOTIDE SEQUENCE</scope>
    <source>
        <strain evidence="6">SID12501</strain>
    </source>
</reference>
<keyword evidence="4" id="KW-0804">Transcription</keyword>
<dbReference type="Gene3D" id="1.10.1660.10">
    <property type="match status" value="1"/>
</dbReference>
<dbReference type="SMART" id="SM00422">
    <property type="entry name" value="HTH_MERR"/>
    <property type="match status" value="1"/>
</dbReference>
<dbReference type="EMBL" id="JAAGLU010000832">
    <property type="protein sequence ID" value="NEC93438.1"/>
    <property type="molecule type" value="Genomic_DNA"/>
</dbReference>